<name>A0AA46DF15_9BURK</name>
<reference evidence="2 3" key="1">
    <citation type="submission" date="2019-03" db="EMBL/GenBank/DDBJ databases">
        <title>Genomic Encyclopedia of Type Strains, Phase IV (KMG-IV): sequencing the most valuable type-strain genomes for metagenomic binning, comparative biology and taxonomic classification.</title>
        <authorList>
            <person name="Goeker M."/>
        </authorList>
    </citation>
    <scope>NUCLEOTIDE SEQUENCE [LARGE SCALE GENOMIC DNA]</scope>
    <source>
        <strain evidence="2 3">DSM 15264</strain>
    </source>
</reference>
<evidence type="ECO:0000313" key="2">
    <source>
        <dbReference type="EMBL" id="TCP07618.1"/>
    </source>
</evidence>
<evidence type="ECO:0000313" key="3">
    <source>
        <dbReference type="Proteomes" id="UP000294772"/>
    </source>
</evidence>
<feature type="signal peptide" evidence="1">
    <location>
        <begin position="1"/>
        <end position="21"/>
    </location>
</feature>
<organism evidence="2 3">
    <name type="scientific">Caldimonas thermodepolymerans</name>
    <dbReference type="NCBI Taxonomy" id="215580"/>
    <lineage>
        <taxon>Bacteria</taxon>
        <taxon>Pseudomonadati</taxon>
        <taxon>Pseudomonadota</taxon>
        <taxon>Betaproteobacteria</taxon>
        <taxon>Burkholderiales</taxon>
        <taxon>Sphaerotilaceae</taxon>
        <taxon>Caldimonas</taxon>
    </lineage>
</organism>
<protein>
    <recommendedName>
        <fullName evidence="4">Lipoprotein</fullName>
    </recommendedName>
</protein>
<dbReference type="EMBL" id="SLXF01000004">
    <property type="protein sequence ID" value="TCP07618.1"/>
    <property type="molecule type" value="Genomic_DNA"/>
</dbReference>
<evidence type="ECO:0008006" key="4">
    <source>
        <dbReference type="Google" id="ProtNLM"/>
    </source>
</evidence>
<gene>
    <name evidence="2" type="ORF">EV676_104173</name>
</gene>
<dbReference type="AlphaFoldDB" id="A0AA46DF15"/>
<feature type="chain" id="PRO_5041346727" description="Lipoprotein" evidence="1">
    <location>
        <begin position="22"/>
        <end position="240"/>
    </location>
</feature>
<comment type="caution">
    <text evidence="2">The sequence shown here is derived from an EMBL/GenBank/DDBJ whole genome shotgun (WGS) entry which is preliminary data.</text>
</comment>
<dbReference type="RefSeq" id="WP_132764795.1">
    <property type="nucleotide sequence ID" value="NZ_CALFFA010000016.1"/>
</dbReference>
<evidence type="ECO:0000256" key="1">
    <source>
        <dbReference type="SAM" id="SignalP"/>
    </source>
</evidence>
<proteinExistence type="predicted"/>
<accession>A0AA46DF15</accession>
<keyword evidence="1" id="KW-0732">Signal</keyword>
<dbReference type="Proteomes" id="UP000294772">
    <property type="component" value="Unassembled WGS sequence"/>
</dbReference>
<sequence>MIAKCVWPLVAGVSLMGAAIAEEADARWVELAATDAAAWYGKTGSGRVTNVDGKKGNGYAYVYQLEDKKKHTYSYGQVVVLLESCPKGYGYVYYNDTQGQYVNKGQFVRFGDTVVDALGSAACASWDSETGKRSRVEAEGTWKVVATAKGTGNRFSLKTDTVRKAPYDGQQALHVLFAFEDVKADTTDYGEFVVPLADCRRGYGTVHELDFSGQQVSKSDFVLDGNSVISAIAANMCAYN</sequence>